<dbReference type="CDD" id="cd05483">
    <property type="entry name" value="retropepsin_like_bacteria"/>
    <property type="match status" value="1"/>
</dbReference>
<dbReference type="Gene3D" id="2.40.70.10">
    <property type="entry name" value="Acid Proteases"/>
    <property type="match status" value="1"/>
</dbReference>
<dbReference type="GO" id="GO:0004190">
    <property type="term" value="F:aspartic-type endopeptidase activity"/>
    <property type="evidence" value="ECO:0007669"/>
    <property type="project" value="InterPro"/>
</dbReference>
<reference evidence="1 2" key="1">
    <citation type="submission" date="2017-07" db="EMBL/GenBank/DDBJ databases">
        <title>Draft Genome Sequences of Select Purple Nonsulfur Bacteria.</title>
        <authorList>
            <person name="Lasarre B."/>
            <person name="Mckinlay J.B."/>
        </authorList>
    </citation>
    <scope>NUCLEOTIDE SEQUENCE [LARGE SCALE GENOMIC DNA]</scope>
    <source>
        <strain evidence="1 2">DSM 11290</strain>
    </source>
</reference>
<dbReference type="GO" id="GO:0006508">
    <property type="term" value="P:proteolysis"/>
    <property type="evidence" value="ECO:0007669"/>
    <property type="project" value="InterPro"/>
</dbReference>
<evidence type="ECO:0000313" key="1">
    <source>
        <dbReference type="EMBL" id="RAI27709.1"/>
    </source>
</evidence>
<dbReference type="OrthoDB" id="7595324at2"/>
<dbReference type="InterPro" id="IPR011969">
    <property type="entry name" value="Clan_AA_Asp_peptidase_C"/>
</dbReference>
<dbReference type="EMBL" id="NPEV01000015">
    <property type="protein sequence ID" value="RAI27709.1"/>
    <property type="molecule type" value="Genomic_DNA"/>
</dbReference>
<keyword evidence="2" id="KW-1185">Reference proteome</keyword>
<dbReference type="RefSeq" id="WP_111434057.1">
    <property type="nucleotide sequence ID" value="NZ_JACIGG010000018.1"/>
</dbReference>
<dbReference type="InterPro" id="IPR021109">
    <property type="entry name" value="Peptidase_aspartic_dom_sf"/>
</dbReference>
<evidence type="ECO:0008006" key="3">
    <source>
        <dbReference type="Google" id="ProtNLM"/>
    </source>
</evidence>
<dbReference type="AlphaFoldDB" id="A0A327JMR1"/>
<dbReference type="InterPro" id="IPR001969">
    <property type="entry name" value="Aspartic_peptidase_AS"/>
</dbReference>
<name>A0A327JMR1_9HYPH</name>
<evidence type="ECO:0000313" key="2">
    <source>
        <dbReference type="Proteomes" id="UP000249299"/>
    </source>
</evidence>
<gene>
    <name evidence="1" type="ORF">CH339_09165</name>
</gene>
<dbReference type="PROSITE" id="PS00141">
    <property type="entry name" value="ASP_PROTEASE"/>
    <property type="match status" value="1"/>
</dbReference>
<dbReference type="InterPro" id="IPR034122">
    <property type="entry name" value="Retropepsin-like_bacterial"/>
</dbReference>
<organism evidence="1 2">
    <name type="scientific">Rhodobium orientis</name>
    <dbReference type="NCBI Taxonomy" id="34017"/>
    <lineage>
        <taxon>Bacteria</taxon>
        <taxon>Pseudomonadati</taxon>
        <taxon>Pseudomonadota</taxon>
        <taxon>Alphaproteobacteria</taxon>
        <taxon>Hyphomicrobiales</taxon>
        <taxon>Rhodobiaceae</taxon>
        <taxon>Rhodobium</taxon>
    </lineage>
</organism>
<sequence>MARIIVILVLACVAALYGPRLLQDVADNPDSLAVSFGDSEPERPKARASGGTMVLKADRSGHFFAEPRINGRQIDAVIDTGATAVVLTYEDARNIGVLPPESKFTVPVRTANGTTTTAAADLREIRLGSIRVGNVRALVARRGELSVTLLGMSFLSRLSRADMRGGELVLRP</sequence>
<proteinExistence type="predicted"/>
<accession>A0A327JMR1</accession>
<dbReference type="Proteomes" id="UP000249299">
    <property type="component" value="Unassembled WGS sequence"/>
</dbReference>
<dbReference type="NCBIfam" id="TIGR02281">
    <property type="entry name" value="clan_AA_DTGA"/>
    <property type="match status" value="1"/>
</dbReference>
<comment type="caution">
    <text evidence="1">The sequence shown here is derived from an EMBL/GenBank/DDBJ whole genome shotgun (WGS) entry which is preliminary data.</text>
</comment>
<dbReference type="SUPFAM" id="SSF50630">
    <property type="entry name" value="Acid proteases"/>
    <property type="match status" value="1"/>
</dbReference>
<protein>
    <recommendedName>
        <fullName evidence="3">TIGR02281 family clan AA aspartic protease</fullName>
    </recommendedName>
</protein>
<dbReference type="Pfam" id="PF13975">
    <property type="entry name" value="gag-asp_proteas"/>
    <property type="match status" value="1"/>
</dbReference>